<dbReference type="Proteomes" id="UP000717696">
    <property type="component" value="Unassembled WGS sequence"/>
</dbReference>
<organism evidence="2 3">
    <name type="scientific">Dactylonectria estremocensis</name>
    <dbReference type="NCBI Taxonomy" id="1079267"/>
    <lineage>
        <taxon>Eukaryota</taxon>
        <taxon>Fungi</taxon>
        <taxon>Dikarya</taxon>
        <taxon>Ascomycota</taxon>
        <taxon>Pezizomycotina</taxon>
        <taxon>Sordariomycetes</taxon>
        <taxon>Hypocreomycetidae</taxon>
        <taxon>Hypocreales</taxon>
        <taxon>Nectriaceae</taxon>
        <taxon>Dactylonectria</taxon>
    </lineage>
</organism>
<feature type="transmembrane region" description="Helical" evidence="1">
    <location>
        <begin position="6"/>
        <end position="24"/>
    </location>
</feature>
<comment type="caution">
    <text evidence="2">The sequence shown here is derived from an EMBL/GenBank/DDBJ whole genome shotgun (WGS) entry which is preliminary data.</text>
</comment>
<keyword evidence="3" id="KW-1185">Reference proteome</keyword>
<reference evidence="2" key="1">
    <citation type="journal article" date="2021" name="Nat. Commun.">
        <title>Genetic determinants of endophytism in the Arabidopsis root mycobiome.</title>
        <authorList>
            <person name="Mesny F."/>
            <person name="Miyauchi S."/>
            <person name="Thiergart T."/>
            <person name="Pickel B."/>
            <person name="Atanasova L."/>
            <person name="Karlsson M."/>
            <person name="Huettel B."/>
            <person name="Barry K.W."/>
            <person name="Haridas S."/>
            <person name="Chen C."/>
            <person name="Bauer D."/>
            <person name="Andreopoulos W."/>
            <person name="Pangilinan J."/>
            <person name="LaButti K."/>
            <person name="Riley R."/>
            <person name="Lipzen A."/>
            <person name="Clum A."/>
            <person name="Drula E."/>
            <person name="Henrissat B."/>
            <person name="Kohler A."/>
            <person name="Grigoriev I.V."/>
            <person name="Martin F.M."/>
            <person name="Hacquard S."/>
        </authorList>
    </citation>
    <scope>NUCLEOTIDE SEQUENCE</scope>
    <source>
        <strain evidence="2">MPI-CAGE-AT-0021</strain>
    </source>
</reference>
<protein>
    <submittedName>
        <fullName evidence="2">Uncharacterized protein</fullName>
    </submittedName>
</protein>
<sequence length="49" mass="5953">NIMNGGVQNIFIYKAIVYFITIYYKGFWKSSEIKVIYWFLLREVEELLV</sequence>
<accession>A0A9P9ER22</accession>
<dbReference type="EMBL" id="JAGMUU010000011">
    <property type="protein sequence ID" value="KAH7142567.1"/>
    <property type="molecule type" value="Genomic_DNA"/>
</dbReference>
<dbReference type="OrthoDB" id="3435961at2759"/>
<dbReference type="AlphaFoldDB" id="A0A9P9ER22"/>
<keyword evidence="1" id="KW-0812">Transmembrane</keyword>
<gene>
    <name evidence="2" type="ORF">B0J13DRAFT_444619</name>
</gene>
<proteinExistence type="predicted"/>
<evidence type="ECO:0000313" key="3">
    <source>
        <dbReference type="Proteomes" id="UP000717696"/>
    </source>
</evidence>
<evidence type="ECO:0000313" key="2">
    <source>
        <dbReference type="EMBL" id="KAH7142567.1"/>
    </source>
</evidence>
<name>A0A9P9ER22_9HYPO</name>
<feature type="non-terminal residue" evidence="2">
    <location>
        <position position="1"/>
    </location>
</feature>
<evidence type="ECO:0000256" key="1">
    <source>
        <dbReference type="SAM" id="Phobius"/>
    </source>
</evidence>
<keyword evidence="1" id="KW-0472">Membrane</keyword>
<keyword evidence="1" id="KW-1133">Transmembrane helix</keyword>